<evidence type="ECO:0000256" key="2">
    <source>
        <dbReference type="ARBA" id="ARBA00022741"/>
    </source>
</evidence>
<dbReference type="SUPFAM" id="SSF54211">
    <property type="entry name" value="Ribosomal protein S5 domain 2-like"/>
    <property type="match status" value="1"/>
</dbReference>
<dbReference type="InterPro" id="IPR041431">
    <property type="entry name" value="Mvd1_C"/>
</dbReference>
<dbReference type="PANTHER" id="PTHR10977">
    <property type="entry name" value="DIPHOSPHOMEVALONATE DECARBOXYLASE"/>
    <property type="match status" value="1"/>
</dbReference>
<dbReference type="Proteomes" id="UP000285794">
    <property type="component" value="Unassembled WGS sequence"/>
</dbReference>
<dbReference type="PIRSF" id="PIRSF015950">
    <property type="entry name" value="Mev_P_decrbx"/>
    <property type="match status" value="1"/>
</dbReference>
<gene>
    <name evidence="8" type="ORF">DWB61_11785</name>
</gene>
<accession>A0A425XZK9</accession>
<dbReference type="InterPro" id="IPR020568">
    <property type="entry name" value="Ribosomal_Su5_D2-typ_SF"/>
</dbReference>
<dbReference type="PANTHER" id="PTHR10977:SF3">
    <property type="entry name" value="DIPHOSPHOMEVALONATE DECARBOXYLASE"/>
    <property type="match status" value="1"/>
</dbReference>
<dbReference type="GO" id="GO:0008299">
    <property type="term" value="P:isoprenoid biosynthetic process"/>
    <property type="evidence" value="ECO:0007669"/>
    <property type="project" value="InterPro"/>
</dbReference>
<keyword evidence="4" id="KW-0443">Lipid metabolism</keyword>
<evidence type="ECO:0000256" key="3">
    <source>
        <dbReference type="ARBA" id="ARBA00022840"/>
    </source>
</evidence>
<dbReference type="Pfam" id="PF22700">
    <property type="entry name" value="MVD-like_N"/>
    <property type="match status" value="1"/>
</dbReference>
<dbReference type="InterPro" id="IPR005935">
    <property type="entry name" value="Mev_decarb"/>
</dbReference>
<dbReference type="OrthoDB" id="5498344at2"/>
<evidence type="ECO:0000256" key="5">
    <source>
        <dbReference type="ARBA" id="ARBA00023239"/>
    </source>
</evidence>
<dbReference type="Gene3D" id="3.30.230.10">
    <property type="match status" value="1"/>
</dbReference>
<feature type="domain" description="Mvd1 C-terminal" evidence="6">
    <location>
        <begin position="195"/>
        <end position="321"/>
    </location>
</feature>
<evidence type="ECO:0000256" key="4">
    <source>
        <dbReference type="ARBA" id="ARBA00023098"/>
    </source>
</evidence>
<keyword evidence="5" id="KW-0456">Lyase</keyword>
<protein>
    <submittedName>
        <fullName evidence="8">Diphosphomevalonate decarboxylase</fullName>
    </submittedName>
</protein>
<feature type="domain" description="Diphosphomevalonate decarboxylase-like N-terminal" evidence="7">
    <location>
        <begin position="10"/>
        <end position="172"/>
    </location>
</feature>
<keyword evidence="1" id="KW-0444">Lipid biosynthesis</keyword>
<dbReference type="EMBL" id="QQWG01000011">
    <property type="protein sequence ID" value="RRG20689.1"/>
    <property type="molecule type" value="Genomic_DNA"/>
</dbReference>
<dbReference type="Pfam" id="PF18376">
    <property type="entry name" value="MDD_C"/>
    <property type="match status" value="1"/>
</dbReference>
<comment type="caution">
    <text evidence="8">The sequence shown here is derived from an EMBL/GenBank/DDBJ whole genome shotgun (WGS) entry which is preliminary data.</text>
</comment>
<reference evidence="8 9" key="1">
    <citation type="submission" date="2018-07" db="EMBL/GenBank/DDBJ databases">
        <title>Draft genome sequence of Ancylomarina sp. M1P.</title>
        <authorList>
            <person name="Yadav S."/>
            <person name="Villanueva L."/>
            <person name="Damste J.S.S."/>
        </authorList>
    </citation>
    <scope>NUCLEOTIDE SEQUENCE [LARGE SCALE GENOMIC DNA]</scope>
    <source>
        <strain evidence="8 9">M1P</strain>
    </source>
</reference>
<dbReference type="Gene3D" id="3.30.70.890">
    <property type="entry name" value="GHMP kinase, C-terminal domain"/>
    <property type="match status" value="1"/>
</dbReference>
<keyword evidence="9" id="KW-1185">Reference proteome</keyword>
<evidence type="ECO:0000256" key="1">
    <source>
        <dbReference type="ARBA" id="ARBA00022516"/>
    </source>
</evidence>
<sequence>MKNTIIWESPSNIALVKYWGKMGVQLPCNPSLSMSLSASVSRFELTYSPKKPGEKDLTYLFEGKENKAFEEKLSKFIDSVSNDLPCLTKYQLKISSSNTFPHSAGIASSASAMSALALCLCSMQEAIDEMEMPRDFFLQKASRIARLGSGSASRSVFGQYAIWGEMEGQTESSNYFAIPFKGTIHPTFQDLQDTILMIDSSPKKVSSTAGHELMVDHPYADARFQQARLNMVELLDVLEQGDFDKFTHIVENEALSLHGLMMSSNPSYTLLKPNTLIAIERIKNFREKTQIPLCFTLDAGPNIHLLYPKADEFIIQNFIKQELIELLEEGKYIQDGMGNGPKRIK</sequence>
<keyword evidence="2" id="KW-0547">Nucleotide-binding</keyword>
<dbReference type="GO" id="GO:0005524">
    <property type="term" value="F:ATP binding"/>
    <property type="evidence" value="ECO:0007669"/>
    <property type="project" value="UniProtKB-KW"/>
</dbReference>
<evidence type="ECO:0000259" key="6">
    <source>
        <dbReference type="Pfam" id="PF18376"/>
    </source>
</evidence>
<organism evidence="8 9">
    <name type="scientific">Ancylomarina euxinus</name>
    <dbReference type="NCBI Taxonomy" id="2283627"/>
    <lineage>
        <taxon>Bacteria</taxon>
        <taxon>Pseudomonadati</taxon>
        <taxon>Bacteroidota</taxon>
        <taxon>Bacteroidia</taxon>
        <taxon>Marinilabiliales</taxon>
        <taxon>Marinifilaceae</taxon>
        <taxon>Ancylomarina</taxon>
    </lineage>
</organism>
<dbReference type="InterPro" id="IPR036554">
    <property type="entry name" value="GHMP_kinase_C_sf"/>
</dbReference>
<dbReference type="SUPFAM" id="SSF55060">
    <property type="entry name" value="GHMP Kinase, C-terminal domain"/>
    <property type="match status" value="1"/>
</dbReference>
<name>A0A425XZK9_9BACT</name>
<dbReference type="RefSeq" id="WP_125031091.1">
    <property type="nucleotide sequence ID" value="NZ_JAPXVP010000010.1"/>
</dbReference>
<dbReference type="GO" id="GO:0016831">
    <property type="term" value="F:carboxy-lyase activity"/>
    <property type="evidence" value="ECO:0007669"/>
    <property type="project" value="InterPro"/>
</dbReference>
<dbReference type="AlphaFoldDB" id="A0A425XZK9"/>
<evidence type="ECO:0000259" key="7">
    <source>
        <dbReference type="Pfam" id="PF22700"/>
    </source>
</evidence>
<proteinExistence type="predicted"/>
<evidence type="ECO:0000313" key="9">
    <source>
        <dbReference type="Proteomes" id="UP000285794"/>
    </source>
</evidence>
<keyword evidence="3" id="KW-0067">ATP-binding</keyword>
<evidence type="ECO:0000313" key="8">
    <source>
        <dbReference type="EMBL" id="RRG20689.1"/>
    </source>
</evidence>
<dbReference type="InterPro" id="IPR053859">
    <property type="entry name" value="MVD-like_N"/>
</dbReference>
<dbReference type="InterPro" id="IPR014721">
    <property type="entry name" value="Ribsml_uS5_D2-typ_fold_subgr"/>
</dbReference>